<evidence type="ECO:0000259" key="2">
    <source>
        <dbReference type="PROSITE" id="PS50157"/>
    </source>
</evidence>
<feature type="domain" description="C2H2-type" evidence="2">
    <location>
        <begin position="26"/>
        <end position="54"/>
    </location>
</feature>
<evidence type="ECO:0000313" key="3">
    <source>
        <dbReference type="EMBL" id="KAH3718740.1"/>
    </source>
</evidence>
<organism evidence="3 4">
    <name type="scientific">Dreissena polymorpha</name>
    <name type="common">Zebra mussel</name>
    <name type="synonym">Mytilus polymorpha</name>
    <dbReference type="NCBI Taxonomy" id="45954"/>
    <lineage>
        <taxon>Eukaryota</taxon>
        <taxon>Metazoa</taxon>
        <taxon>Spiralia</taxon>
        <taxon>Lophotrochozoa</taxon>
        <taxon>Mollusca</taxon>
        <taxon>Bivalvia</taxon>
        <taxon>Autobranchia</taxon>
        <taxon>Heteroconchia</taxon>
        <taxon>Euheterodonta</taxon>
        <taxon>Imparidentia</taxon>
        <taxon>Neoheterodontei</taxon>
        <taxon>Myida</taxon>
        <taxon>Dreissenoidea</taxon>
        <taxon>Dreissenidae</taxon>
        <taxon>Dreissena</taxon>
    </lineage>
</organism>
<keyword evidence="1" id="KW-0862">Zinc</keyword>
<dbReference type="InterPro" id="IPR013087">
    <property type="entry name" value="Znf_C2H2_type"/>
</dbReference>
<dbReference type="Gene3D" id="3.30.160.60">
    <property type="entry name" value="Classic Zinc Finger"/>
    <property type="match status" value="1"/>
</dbReference>
<evidence type="ECO:0000256" key="1">
    <source>
        <dbReference type="PROSITE-ProRule" id="PRU00042"/>
    </source>
</evidence>
<comment type="caution">
    <text evidence="3">The sequence shown here is derived from an EMBL/GenBank/DDBJ whole genome shotgun (WGS) entry which is preliminary data.</text>
</comment>
<dbReference type="GO" id="GO:0008270">
    <property type="term" value="F:zinc ion binding"/>
    <property type="evidence" value="ECO:0007669"/>
    <property type="project" value="UniProtKB-KW"/>
</dbReference>
<reference evidence="3" key="1">
    <citation type="journal article" date="2019" name="bioRxiv">
        <title>The Genome of the Zebra Mussel, Dreissena polymorpha: A Resource for Invasive Species Research.</title>
        <authorList>
            <person name="McCartney M.A."/>
            <person name="Auch B."/>
            <person name="Kono T."/>
            <person name="Mallez S."/>
            <person name="Zhang Y."/>
            <person name="Obille A."/>
            <person name="Becker A."/>
            <person name="Abrahante J.E."/>
            <person name="Garbe J."/>
            <person name="Badalamenti J.P."/>
            <person name="Herman A."/>
            <person name="Mangelson H."/>
            <person name="Liachko I."/>
            <person name="Sullivan S."/>
            <person name="Sone E.D."/>
            <person name="Koren S."/>
            <person name="Silverstein K.A.T."/>
            <person name="Beckman K.B."/>
            <person name="Gohl D.M."/>
        </authorList>
    </citation>
    <scope>NUCLEOTIDE SEQUENCE</scope>
    <source>
        <strain evidence="3">Duluth1</strain>
        <tissue evidence="3">Whole animal</tissue>
    </source>
</reference>
<dbReference type="Proteomes" id="UP000828390">
    <property type="component" value="Unassembled WGS sequence"/>
</dbReference>
<accession>A0A9D4C812</accession>
<name>A0A9D4C812_DREPO</name>
<evidence type="ECO:0000313" key="4">
    <source>
        <dbReference type="Proteomes" id="UP000828390"/>
    </source>
</evidence>
<proteinExistence type="predicted"/>
<dbReference type="PROSITE" id="PS00028">
    <property type="entry name" value="ZINC_FINGER_C2H2_1"/>
    <property type="match status" value="1"/>
</dbReference>
<dbReference type="EMBL" id="JAIWYP010000013">
    <property type="protein sequence ID" value="KAH3718740.1"/>
    <property type="molecule type" value="Genomic_DNA"/>
</dbReference>
<keyword evidence="4" id="KW-1185">Reference proteome</keyword>
<protein>
    <recommendedName>
        <fullName evidence="2">C2H2-type domain-containing protein</fullName>
    </recommendedName>
</protein>
<keyword evidence="1" id="KW-0479">Metal-binding</keyword>
<keyword evidence="1" id="KW-0863">Zinc-finger</keyword>
<dbReference type="PROSITE" id="PS50157">
    <property type="entry name" value="ZINC_FINGER_C2H2_2"/>
    <property type="match status" value="1"/>
</dbReference>
<sequence>MCRTLIPAGERFEDHLVKCAMTKENVICGLCDKVFKKQDYLQKHLKIQHGIDKKADKKKSEDAMSTCSIGEDPCVELDFTVENEERFDANDQNMSVNSKEVALKELDENAYAVLKTPMPLPRTVIDKVGLEAAPTKRKATSPLPPRIKKRVETVNSESLKKCEIIIKQDMTELSKRHSVTVKENGENVFANSVLLRRDMATGINSFQYWPAGKKHLPV</sequence>
<gene>
    <name evidence="3" type="ORF">DPMN_061546</name>
</gene>
<reference evidence="3" key="2">
    <citation type="submission" date="2020-11" db="EMBL/GenBank/DDBJ databases">
        <authorList>
            <person name="McCartney M.A."/>
            <person name="Auch B."/>
            <person name="Kono T."/>
            <person name="Mallez S."/>
            <person name="Becker A."/>
            <person name="Gohl D.M."/>
            <person name="Silverstein K.A.T."/>
            <person name="Koren S."/>
            <person name="Bechman K.B."/>
            <person name="Herman A."/>
            <person name="Abrahante J.E."/>
            <person name="Garbe J."/>
        </authorList>
    </citation>
    <scope>NUCLEOTIDE SEQUENCE</scope>
    <source>
        <strain evidence="3">Duluth1</strain>
        <tissue evidence="3">Whole animal</tissue>
    </source>
</reference>
<dbReference type="AlphaFoldDB" id="A0A9D4C812"/>